<keyword evidence="10" id="KW-0614">Plasmid</keyword>
<comment type="subcellular location">
    <subcellularLocation>
        <location evidence="2 8">Cell outer membrane</location>
        <topology evidence="2 8">Lipid-anchor</topology>
    </subcellularLocation>
</comment>
<geneLocation type="plasmid" evidence="10">
    <name>unnamed</name>
</geneLocation>
<evidence type="ECO:0000256" key="6">
    <source>
        <dbReference type="ARBA" id="ARBA00023237"/>
    </source>
</evidence>
<keyword evidence="7 8" id="KW-0449">Lipoprotein</keyword>
<proteinExistence type="predicted"/>
<dbReference type="GO" id="GO:0009279">
    <property type="term" value="C:cell outer membrane"/>
    <property type="evidence" value="ECO:0007669"/>
    <property type="project" value="UniProtKB-SubCell"/>
</dbReference>
<dbReference type="EMBL" id="CP005748">
    <property type="protein sequence ID" value="AHH11268.1"/>
    <property type="molecule type" value="Genomic_DNA"/>
</dbReference>
<dbReference type="RefSeq" id="WP_051428613.1">
    <property type="nucleotide sequence ID" value="NZ_CP005748.1"/>
</dbReference>
<evidence type="ECO:0000256" key="2">
    <source>
        <dbReference type="ARBA" id="ARBA00004459"/>
    </source>
</evidence>
<name>W5SX35_9SPIR</name>
<dbReference type="Pfam" id="PF00921">
    <property type="entry name" value="Lipoprotein_2"/>
    <property type="match status" value="1"/>
</dbReference>
<evidence type="ECO:0000256" key="5">
    <source>
        <dbReference type="ARBA" id="ARBA00023139"/>
    </source>
</evidence>
<evidence type="ECO:0000256" key="8">
    <source>
        <dbReference type="RuleBase" id="RU363105"/>
    </source>
</evidence>
<accession>W5SX35</accession>
<feature type="region of interest" description="Disordered" evidence="9">
    <location>
        <begin position="38"/>
        <end position="58"/>
    </location>
</feature>
<keyword evidence="6 8" id="KW-0998">Cell outer membrane</keyword>
<evidence type="ECO:0000256" key="3">
    <source>
        <dbReference type="ARBA" id="ARBA00022729"/>
    </source>
</evidence>
<dbReference type="AlphaFoldDB" id="W5SX35"/>
<reference evidence="10" key="1">
    <citation type="submission" date="2013-04" db="EMBL/GenBank/DDBJ databases">
        <title>Comparative Genomics of Relapsing Fever Spirochetes.</title>
        <authorList>
            <person name="Schwan T.G."/>
            <person name="Raffel S.J."/>
            <person name="Porcella S.F."/>
            <person name="Martens C.A."/>
            <person name="Bruno D.P."/>
            <person name="Ricklefs S.M."/>
            <person name="Barbian K.B."/>
        </authorList>
    </citation>
    <scope>NUCLEOTIDE SEQUENCE</scope>
    <source>
        <strain evidence="10">Co53</strain>
        <plasmid evidence="10">unnamed</plasmid>
    </source>
</reference>
<dbReference type="InterPro" id="IPR000680">
    <property type="entry name" value="Borrelia_lipo"/>
</dbReference>
<keyword evidence="3" id="KW-0732">Signal</keyword>
<evidence type="ECO:0000313" key="10">
    <source>
        <dbReference type="EMBL" id="AHH11268.1"/>
    </source>
</evidence>
<evidence type="ECO:0000256" key="7">
    <source>
        <dbReference type="ARBA" id="ARBA00023288"/>
    </source>
</evidence>
<organism evidence="10">
    <name type="scientific">Borrelia coriaceae ATCC 43381</name>
    <dbReference type="NCBI Taxonomy" id="1408429"/>
    <lineage>
        <taxon>Bacteria</taxon>
        <taxon>Pseudomonadati</taxon>
        <taxon>Spirochaetota</taxon>
        <taxon>Spirochaetia</taxon>
        <taxon>Spirochaetales</taxon>
        <taxon>Borreliaceae</taxon>
        <taxon>Borrelia</taxon>
    </lineage>
</organism>
<dbReference type="SUPFAM" id="SSF74748">
    <property type="entry name" value="Variable surface antigen VlsE"/>
    <property type="match status" value="1"/>
</dbReference>
<gene>
    <name evidence="10" type="ORF">BCO_0114502</name>
</gene>
<evidence type="ECO:0000256" key="4">
    <source>
        <dbReference type="ARBA" id="ARBA00023136"/>
    </source>
</evidence>
<keyword evidence="4 8" id="KW-0472">Membrane</keyword>
<protein>
    <recommendedName>
        <fullName evidence="8">Variable large protein</fullName>
    </recommendedName>
</protein>
<evidence type="ECO:0000256" key="9">
    <source>
        <dbReference type="SAM" id="MobiDB-lite"/>
    </source>
</evidence>
<evidence type="ECO:0000256" key="1">
    <source>
        <dbReference type="ARBA" id="ARBA00003932"/>
    </source>
</evidence>
<dbReference type="HOGENOM" id="CLU_147205_0_0_12"/>
<comment type="function">
    <text evidence="1 8">The Vlp and Vsp proteins are antigenically distinct proteins, only one vlp or vsp gene is transcriptionally active at any one time. Switching between these genes is a mechanism of host immune response evasion.</text>
</comment>
<sequence length="130" mass="13173">MLGGVTVTAAGTVAKLAGEVSQADPWAMIDKIKNATTKNDTASADNDNAEHGANAVGNNGATAANKADFAAAVALKSMIKNGKLNANAGDISAVKAVATIAVNKVLGTLDLIIRKTVESKLEEARKAVKE</sequence>
<keyword evidence="5 8" id="KW-0564">Palmitate</keyword>